<dbReference type="InterPro" id="IPR036909">
    <property type="entry name" value="Cyt_c-like_dom_sf"/>
</dbReference>
<gene>
    <name evidence="5" type="ORF">MNB_SV-9-220</name>
</gene>
<dbReference type="GO" id="GO:0009055">
    <property type="term" value="F:electron transfer activity"/>
    <property type="evidence" value="ECO:0007669"/>
    <property type="project" value="InterPro"/>
</dbReference>
<keyword evidence="2" id="KW-0479">Metal-binding</keyword>
<dbReference type="GO" id="GO:0020037">
    <property type="term" value="F:heme binding"/>
    <property type="evidence" value="ECO:0007669"/>
    <property type="project" value="InterPro"/>
</dbReference>
<sequence length="110" mass="12977">MNFYKLIFLLPLSLIGESDFITDLEYGEMLYNNPRGVSCALCHGKNGEGKDIVEYRNREDKLVVIRGTDIRYKTFDNLKKTVARNHRIMPKYYLTDEEVKVIYKYLSSRK</sequence>
<evidence type="ECO:0000313" key="5">
    <source>
        <dbReference type="EMBL" id="SFV51417.1"/>
    </source>
</evidence>
<dbReference type="AlphaFoldDB" id="A0A1W1BD45"/>
<protein>
    <recommendedName>
        <fullName evidence="4">Cytochrome c domain-containing protein</fullName>
    </recommendedName>
</protein>
<dbReference type="PROSITE" id="PS51007">
    <property type="entry name" value="CYTC"/>
    <property type="match status" value="1"/>
</dbReference>
<dbReference type="GO" id="GO:0046872">
    <property type="term" value="F:metal ion binding"/>
    <property type="evidence" value="ECO:0007669"/>
    <property type="project" value="UniProtKB-KW"/>
</dbReference>
<name>A0A1W1BD45_9ZZZZ</name>
<dbReference type="Gene3D" id="1.10.760.10">
    <property type="entry name" value="Cytochrome c-like domain"/>
    <property type="match status" value="1"/>
</dbReference>
<evidence type="ECO:0000256" key="1">
    <source>
        <dbReference type="ARBA" id="ARBA00022617"/>
    </source>
</evidence>
<evidence type="ECO:0000256" key="3">
    <source>
        <dbReference type="ARBA" id="ARBA00023004"/>
    </source>
</evidence>
<feature type="domain" description="Cytochrome c" evidence="4">
    <location>
        <begin position="22"/>
        <end position="110"/>
    </location>
</feature>
<keyword evidence="3" id="KW-0408">Iron</keyword>
<proteinExistence type="predicted"/>
<reference evidence="5" key="1">
    <citation type="submission" date="2016-10" db="EMBL/GenBank/DDBJ databases">
        <authorList>
            <person name="de Groot N.N."/>
        </authorList>
    </citation>
    <scope>NUCLEOTIDE SEQUENCE</scope>
</reference>
<dbReference type="InterPro" id="IPR009056">
    <property type="entry name" value="Cyt_c-like_dom"/>
</dbReference>
<dbReference type="SUPFAM" id="SSF46626">
    <property type="entry name" value="Cytochrome c"/>
    <property type="match status" value="1"/>
</dbReference>
<dbReference type="EMBL" id="FPHG01000009">
    <property type="protein sequence ID" value="SFV51417.1"/>
    <property type="molecule type" value="Genomic_DNA"/>
</dbReference>
<dbReference type="Pfam" id="PF13442">
    <property type="entry name" value="Cytochrome_CBB3"/>
    <property type="match status" value="1"/>
</dbReference>
<keyword evidence="1" id="KW-0349">Heme</keyword>
<evidence type="ECO:0000256" key="2">
    <source>
        <dbReference type="ARBA" id="ARBA00022723"/>
    </source>
</evidence>
<organism evidence="5">
    <name type="scientific">hydrothermal vent metagenome</name>
    <dbReference type="NCBI Taxonomy" id="652676"/>
    <lineage>
        <taxon>unclassified sequences</taxon>
        <taxon>metagenomes</taxon>
        <taxon>ecological metagenomes</taxon>
    </lineage>
</organism>
<accession>A0A1W1BD45</accession>
<evidence type="ECO:0000259" key="4">
    <source>
        <dbReference type="PROSITE" id="PS51007"/>
    </source>
</evidence>